<proteinExistence type="predicted"/>
<dbReference type="RefSeq" id="WP_010258339.1">
    <property type="nucleotide sequence ID" value="NZ_CP161159.1"/>
</dbReference>
<protein>
    <submittedName>
        <fullName evidence="2">Uncharacterized protein</fullName>
    </submittedName>
</protein>
<evidence type="ECO:0000313" key="2">
    <source>
        <dbReference type="EMBL" id="ACS94894.1"/>
    </source>
</evidence>
<keyword evidence="1" id="KW-0472">Membrane</keyword>
<organism evidence="2">
    <name type="scientific">Borreliella burgdorferi 297</name>
    <dbReference type="NCBI Taxonomy" id="521009"/>
    <lineage>
        <taxon>Bacteria</taxon>
        <taxon>Pseudomonadati</taxon>
        <taxon>Spirochaetota</taxon>
        <taxon>Spirochaetia</taxon>
        <taxon>Spirochaetales</taxon>
        <taxon>Borreliaceae</taxon>
        <taxon>Borreliella</taxon>
    </lineage>
</organism>
<dbReference type="EMBL" id="CP001653">
    <property type="protein sequence ID" value="ACS94894.1"/>
    <property type="molecule type" value="Genomic_DNA"/>
</dbReference>
<keyword evidence="2" id="KW-0614">Plasmid</keyword>
<dbReference type="AlphaFoldDB" id="A0A9N7G314"/>
<keyword evidence="1" id="KW-1133">Transmembrane helix</keyword>
<name>A0A9N7G314_BORBG</name>
<keyword evidence="1" id="KW-0812">Transmembrane</keyword>
<feature type="transmembrane region" description="Helical" evidence="1">
    <location>
        <begin position="20"/>
        <end position="38"/>
    </location>
</feature>
<reference evidence="2" key="2">
    <citation type="submission" date="2010-09" db="EMBL/GenBank/DDBJ databases">
        <authorList>
            <person name="Mongodin E.F."/>
            <person name="Casjens S."/>
            <person name="Luft B."/>
            <person name="Qiu W."/>
            <person name="Schutzer S."/>
            <person name="Fraser-Liggett C."/>
        </authorList>
    </citation>
    <scope>NUCLEOTIDE SEQUENCE</scope>
    <source>
        <strain evidence="2">297</strain>
        <plasmid evidence="2">297_lp54</plasmid>
    </source>
</reference>
<dbReference type="GeneID" id="59148200"/>
<reference evidence="2" key="1">
    <citation type="journal article" date="2009" name="Gene">
        <title>Fast, adaptive evolution at a bacterial host-resistance locus: the PFam54 gene array in Borrelia burgdorferi.</title>
        <authorList>
            <person name="Wywial E."/>
            <person name="Haven J."/>
            <person name="Casjens S.R."/>
            <person name="Hernandez Y.A."/>
            <person name="Singh S."/>
            <person name="Mongodin E.F."/>
            <person name="Fraser-Liggett C.M."/>
            <person name="Luft B.J."/>
            <person name="Schutzer S.E."/>
            <person name="Qiu W.G."/>
        </authorList>
    </citation>
    <scope>NUCLEOTIDE SEQUENCE [LARGE SCALE GENOMIC DNA]</scope>
    <source>
        <strain evidence="2">297</strain>
    </source>
</reference>
<accession>A0A9N7G314</accession>
<geneLocation type="plasmid" evidence="2">
    <name>297_lp54</name>
</geneLocation>
<sequence length="52" mass="6052">MKRLNKIKRKEYCKLLIETFAIKAMVLSGLVLTILKILKTKCFLIKLLDSKV</sequence>
<gene>
    <name evidence="2" type="ORF">Bbu297_A22</name>
</gene>
<evidence type="ECO:0000256" key="1">
    <source>
        <dbReference type="SAM" id="Phobius"/>
    </source>
</evidence>